<name>A0AA38U5K0_9AGAR</name>
<dbReference type="InterPro" id="IPR000210">
    <property type="entry name" value="BTB/POZ_dom"/>
</dbReference>
<evidence type="ECO:0000313" key="3">
    <source>
        <dbReference type="EMBL" id="KAJ3832754.1"/>
    </source>
</evidence>
<protein>
    <recommendedName>
        <fullName evidence="2">BTB domain-containing protein</fullName>
    </recommendedName>
</protein>
<evidence type="ECO:0000259" key="2">
    <source>
        <dbReference type="PROSITE" id="PS50097"/>
    </source>
</evidence>
<dbReference type="Pfam" id="PF00651">
    <property type="entry name" value="BTB"/>
    <property type="match status" value="1"/>
</dbReference>
<accession>A0AA38U5K0</accession>
<dbReference type="AlphaFoldDB" id="A0AA38U5K0"/>
<feature type="domain" description="BTB" evidence="2">
    <location>
        <begin position="20"/>
        <end position="92"/>
    </location>
</feature>
<evidence type="ECO:0000313" key="4">
    <source>
        <dbReference type="Proteomes" id="UP001163846"/>
    </source>
</evidence>
<proteinExistence type="predicted"/>
<dbReference type="EMBL" id="MU806862">
    <property type="protein sequence ID" value="KAJ3832754.1"/>
    <property type="molecule type" value="Genomic_DNA"/>
</dbReference>
<evidence type="ECO:0000256" key="1">
    <source>
        <dbReference type="SAM" id="MobiDB-lite"/>
    </source>
</evidence>
<dbReference type="SMART" id="SM00225">
    <property type="entry name" value="BTB"/>
    <property type="match status" value="1"/>
</dbReference>
<feature type="compositionally biased region" description="Basic and acidic residues" evidence="1">
    <location>
        <begin position="348"/>
        <end position="360"/>
    </location>
</feature>
<dbReference type="Gene3D" id="3.30.710.10">
    <property type="entry name" value="Potassium Channel Kv1.1, Chain A"/>
    <property type="match status" value="1"/>
</dbReference>
<feature type="compositionally biased region" description="Polar residues" evidence="1">
    <location>
        <begin position="281"/>
        <end position="331"/>
    </location>
</feature>
<organism evidence="3 4">
    <name type="scientific">Lentinula raphanica</name>
    <dbReference type="NCBI Taxonomy" id="153919"/>
    <lineage>
        <taxon>Eukaryota</taxon>
        <taxon>Fungi</taxon>
        <taxon>Dikarya</taxon>
        <taxon>Basidiomycota</taxon>
        <taxon>Agaricomycotina</taxon>
        <taxon>Agaricomycetes</taxon>
        <taxon>Agaricomycetidae</taxon>
        <taxon>Agaricales</taxon>
        <taxon>Marasmiineae</taxon>
        <taxon>Omphalotaceae</taxon>
        <taxon>Lentinula</taxon>
    </lineage>
</organism>
<feature type="region of interest" description="Disordered" evidence="1">
    <location>
        <begin position="245"/>
        <end position="360"/>
    </location>
</feature>
<dbReference type="PROSITE" id="PS50097">
    <property type="entry name" value="BTB"/>
    <property type="match status" value="1"/>
</dbReference>
<keyword evidence="4" id="KW-1185">Reference proteome</keyword>
<comment type="caution">
    <text evidence="3">The sequence shown here is derived from an EMBL/GenBank/DDBJ whole genome shotgun (WGS) entry which is preliminary data.</text>
</comment>
<sequence length="360" mass="41429">MMSDRSLHLNASKKYYLTGGDLYLQAENSLFKVHRYFFERESPKFVELLNRPTPTGQQPYGTLQNPLILDVPSEEFQQLLWVFYNPVFSYEEAKLEDWGCILSLACRFKFPEVKKLAVRHLEKYNLDLVDRISLYQECNADEDLLIPLYAQLCSRDRTLSLIETHKLGYETAVMVFQAREQLRSPLDRGKSPLPDDIEEGEVEDTIRDLMKDIFTGNPNDNRKSISANGWAAAYEEALATLNMEPKSRSVRRIQRPLPPPVPTTETPSEEMDGLHKMETITEVSTVRTGRTNSLNSERTNTKRSPQSPNGVKSSGQTLKKSQLTYKNQNPQRQRRKSIRNTLLGLITPRDDLRPMNEEAQ</sequence>
<dbReference type="Proteomes" id="UP001163846">
    <property type="component" value="Unassembled WGS sequence"/>
</dbReference>
<gene>
    <name evidence="3" type="ORF">F5878DRAFT_570436</name>
</gene>
<reference evidence="3" key="1">
    <citation type="submission" date="2022-08" db="EMBL/GenBank/DDBJ databases">
        <authorList>
            <consortium name="DOE Joint Genome Institute"/>
            <person name="Min B."/>
            <person name="Riley R."/>
            <person name="Sierra-Patev S."/>
            <person name="Naranjo-Ortiz M."/>
            <person name="Looney B."/>
            <person name="Konkel Z."/>
            <person name="Slot J.C."/>
            <person name="Sakamoto Y."/>
            <person name="Steenwyk J.L."/>
            <person name="Rokas A."/>
            <person name="Carro J."/>
            <person name="Camarero S."/>
            <person name="Ferreira P."/>
            <person name="Molpeceres G."/>
            <person name="Ruiz-Duenas F.J."/>
            <person name="Serrano A."/>
            <person name="Henrissat B."/>
            <person name="Drula E."/>
            <person name="Hughes K.W."/>
            <person name="Mata J.L."/>
            <person name="Ishikawa N.K."/>
            <person name="Vargas-Isla R."/>
            <person name="Ushijima S."/>
            <person name="Smith C.A."/>
            <person name="Ahrendt S."/>
            <person name="Andreopoulos W."/>
            <person name="He G."/>
            <person name="Labutti K."/>
            <person name="Lipzen A."/>
            <person name="Ng V."/>
            <person name="Sandor L."/>
            <person name="Barry K."/>
            <person name="Martinez A.T."/>
            <person name="Xiao Y."/>
            <person name="Gibbons J.G."/>
            <person name="Terashima K."/>
            <person name="Hibbett D.S."/>
            <person name="Grigoriev I.V."/>
        </authorList>
    </citation>
    <scope>NUCLEOTIDE SEQUENCE</scope>
    <source>
        <strain evidence="3">TFB9207</strain>
    </source>
</reference>
<dbReference type="InterPro" id="IPR011333">
    <property type="entry name" value="SKP1/BTB/POZ_sf"/>
</dbReference>
<dbReference type="SUPFAM" id="SSF54695">
    <property type="entry name" value="POZ domain"/>
    <property type="match status" value="1"/>
</dbReference>